<dbReference type="InterPro" id="IPR050832">
    <property type="entry name" value="Bact_Acetyltransf"/>
</dbReference>
<evidence type="ECO:0000259" key="3">
    <source>
        <dbReference type="PROSITE" id="PS51186"/>
    </source>
</evidence>
<sequence length="152" mass="17266">MSVTVRPLAQGDKAQWQALYDGYHAFYDRPGLPQDFFDRGFARLMAGDPHDYAGLVADEDGRLLGLVHYLFHAHMWFPEGICYLQDLFAAPDARGKGVGRALIQGVYDAADAAGVPRVYWTTQEFNYAGRMLYDRIGERTPFIKYNRPLDEI</sequence>
<evidence type="ECO:0000313" key="4">
    <source>
        <dbReference type="EMBL" id="RJL05017.1"/>
    </source>
</evidence>
<dbReference type="EMBL" id="QZEW01000121">
    <property type="protein sequence ID" value="RJL05017.1"/>
    <property type="molecule type" value="Genomic_DNA"/>
</dbReference>
<dbReference type="SUPFAM" id="SSF55729">
    <property type="entry name" value="Acyl-CoA N-acyltransferases (Nat)"/>
    <property type="match status" value="1"/>
</dbReference>
<reference evidence="5" key="1">
    <citation type="submission" date="2018-09" db="EMBL/GenBank/DDBJ databases">
        <title>Paracoccus onubensis nov. sp. a moderate halophilic bacterium isolated from Gruta de las Maravillas (Aracena, Spain).</title>
        <authorList>
            <person name="Jurado V."/>
            <person name="Gutierrez-Patricio S."/>
            <person name="Gonzalez-Pimentel J.L."/>
            <person name="Miller A.Z."/>
            <person name="Laiz L."/>
            <person name="Saiz-Jimenez C."/>
        </authorList>
    </citation>
    <scope>NUCLEOTIDE SEQUENCE [LARGE SCALE GENOMIC DNA]</scope>
    <source>
        <strain evidence="5">DSM 26381</strain>
    </source>
</reference>
<dbReference type="Gene3D" id="3.40.630.30">
    <property type="match status" value="1"/>
</dbReference>
<dbReference type="OrthoDB" id="9805924at2"/>
<keyword evidence="1 4" id="KW-0808">Transferase</keyword>
<dbReference type="Proteomes" id="UP000283587">
    <property type="component" value="Unassembled WGS sequence"/>
</dbReference>
<protein>
    <submittedName>
        <fullName evidence="4">GNAT family N-acetyltransferase</fullName>
    </submittedName>
</protein>
<organism evidence="4 5">
    <name type="scientific">Paracoccus siganidrum</name>
    <dbReference type="NCBI Taxonomy" id="1276757"/>
    <lineage>
        <taxon>Bacteria</taxon>
        <taxon>Pseudomonadati</taxon>
        <taxon>Pseudomonadota</taxon>
        <taxon>Alphaproteobacteria</taxon>
        <taxon>Rhodobacterales</taxon>
        <taxon>Paracoccaceae</taxon>
        <taxon>Paracoccus</taxon>
    </lineage>
</organism>
<dbReference type="GO" id="GO:0016747">
    <property type="term" value="F:acyltransferase activity, transferring groups other than amino-acyl groups"/>
    <property type="evidence" value="ECO:0007669"/>
    <property type="project" value="InterPro"/>
</dbReference>
<dbReference type="InterPro" id="IPR016181">
    <property type="entry name" value="Acyl_CoA_acyltransferase"/>
</dbReference>
<keyword evidence="5" id="KW-1185">Reference proteome</keyword>
<dbReference type="AlphaFoldDB" id="A0A418ZX12"/>
<keyword evidence="2" id="KW-0012">Acyltransferase</keyword>
<dbReference type="PANTHER" id="PTHR43877:SF2">
    <property type="entry name" value="AMINOALKYLPHOSPHONATE N-ACETYLTRANSFERASE-RELATED"/>
    <property type="match status" value="1"/>
</dbReference>
<dbReference type="PANTHER" id="PTHR43877">
    <property type="entry name" value="AMINOALKYLPHOSPHONATE N-ACETYLTRANSFERASE-RELATED-RELATED"/>
    <property type="match status" value="1"/>
</dbReference>
<accession>A0A418ZX12</accession>
<dbReference type="CDD" id="cd04301">
    <property type="entry name" value="NAT_SF"/>
    <property type="match status" value="1"/>
</dbReference>
<feature type="domain" description="N-acetyltransferase" evidence="3">
    <location>
        <begin position="3"/>
        <end position="152"/>
    </location>
</feature>
<dbReference type="Pfam" id="PF00583">
    <property type="entry name" value="Acetyltransf_1"/>
    <property type="match status" value="1"/>
</dbReference>
<name>A0A418ZX12_9RHOB</name>
<dbReference type="RefSeq" id="WP_119900593.1">
    <property type="nucleotide sequence ID" value="NZ_QNRC01000019.1"/>
</dbReference>
<comment type="caution">
    <text evidence="4">The sequence shown here is derived from an EMBL/GenBank/DDBJ whole genome shotgun (WGS) entry which is preliminary data.</text>
</comment>
<evidence type="ECO:0000313" key="5">
    <source>
        <dbReference type="Proteomes" id="UP000283587"/>
    </source>
</evidence>
<dbReference type="PROSITE" id="PS51186">
    <property type="entry name" value="GNAT"/>
    <property type="match status" value="1"/>
</dbReference>
<evidence type="ECO:0000256" key="2">
    <source>
        <dbReference type="ARBA" id="ARBA00023315"/>
    </source>
</evidence>
<dbReference type="InterPro" id="IPR000182">
    <property type="entry name" value="GNAT_dom"/>
</dbReference>
<gene>
    <name evidence="4" type="ORF">D3P05_20255</name>
</gene>
<proteinExistence type="predicted"/>
<evidence type="ECO:0000256" key="1">
    <source>
        <dbReference type="ARBA" id="ARBA00022679"/>
    </source>
</evidence>